<dbReference type="AlphaFoldDB" id="A0A4Y8X4A2"/>
<dbReference type="EC" id="3.4.21.89" evidence="4 7"/>
<dbReference type="Pfam" id="PF10502">
    <property type="entry name" value="Peptidase_S26"/>
    <property type="match status" value="1"/>
</dbReference>
<feature type="transmembrane region" description="Helical" evidence="7">
    <location>
        <begin position="28"/>
        <end position="56"/>
    </location>
</feature>
<dbReference type="InterPro" id="IPR019756">
    <property type="entry name" value="Pept_S26A_signal_pept_1_Ser-AS"/>
</dbReference>
<feature type="region of interest" description="Disordered" evidence="8">
    <location>
        <begin position="1"/>
        <end position="21"/>
    </location>
</feature>
<organism evidence="10 11">
    <name type="scientific">Micrococcus flavus</name>
    <dbReference type="NCBI Taxonomy" id="384602"/>
    <lineage>
        <taxon>Bacteria</taxon>
        <taxon>Bacillati</taxon>
        <taxon>Actinomycetota</taxon>
        <taxon>Actinomycetes</taxon>
        <taxon>Micrococcales</taxon>
        <taxon>Micrococcaceae</taxon>
        <taxon>Micrococcus</taxon>
    </lineage>
</organism>
<dbReference type="RefSeq" id="WP_135028048.1">
    <property type="nucleotide sequence ID" value="NZ_BMLA01000001.1"/>
</dbReference>
<name>A0A4Y8X4A2_9MICC</name>
<keyword evidence="7" id="KW-0812">Transmembrane</keyword>
<comment type="subcellular location">
    <subcellularLocation>
        <location evidence="2">Cell membrane</location>
        <topology evidence="2">Single-pass type II membrane protein</topology>
    </subcellularLocation>
    <subcellularLocation>
        <location evidence="7">Membrane</location>
        <topology evidence="7">Single-pass type II membrane protein</topology>
    </subcellularLocation>
</comment>
<keyword evidence="5 7" id="KW-0645">Protease</keyword>
<dbReference type="CDD" id="cd06530">
    <property type="entry name" value="S26_SPase_I"/>
    <property type="match status" value="1"/>
</dbReference>
<comment type="caution">
    <text evidence="10">The sequence shown here is derived from an EMBL/GenBank/DDBJ whole genome shotgun (WGS) entry which is preliminary data.</text>
</comment>
<dbReference type="PANTHER" id="PTHR43390">
    <property type="entry name" value="SIGNAL PEPTIDASE I"/>
    <property type="match status" value="1"/>
</dbReference>
<dbReference type="NCBIfam" id="TIGR02227">
    <property type="entry name" value="sigpep_I_bact"/>
    <property type="match status" value="1"/>
</dbReference>
<comment type="catalytic activity">
    <reaction evidence="1 7">
        <text>Cleavage of hydrophobic, N-terminal signal or leader sequences from secreted and periplasmic proteins.</text>
        <dbReference type="EC" id="3.4.21.89"/>
    </reaction>
</comment>
<dbReference type="PROSITE" id="PS00501">
    <property type="entry name" value="SPASE_I_1"/>
    <property type="match status" value="1"/>
</dbReference>
<dbReference type="GO" id="GO:0005886">
    <property type="term" value="C:plasma membrane"/>
    <property type="evidence" value="ECO:0007669"/>
    <property type="project" value="UniProtKB-SubCell"/>
</dbReference>
<comment type="similarity">
    <text evidence="3 7">Belongs to the peptidase S26 family.</text>
</comment>
<dbReference type="PROSITE" id="PS00761">
    <property type="entry name" value="SPASE_I_3"/>
    <property type="match status" value="1"/>
</dbReference>
<sequence length="235" mass="24604">MRTPEPRDPRRPRGSVAPGWSDQDGPRWWPWLLLTLAAAVVAAAVLRALTGPVLLVPSGSMEPTLRPGERLLVDEAAAGGAGLTHGDVVVFDGAGSLAPYRSRSSLERGLTDVAAWWGVGGTGDVFVKRVLALPGDTLTCCAADGRLVRNGAPVDEPYLGRPVSAADPASDSRWEFEVPAGRMVVLGDHRDASRDSRALLGAPGGGLIPLESVIGTAEQVVWPLGARRDLEPADG</sequence>
<keyword evidence="6 7" id="KW-0378">Hydrolase</keyword>
<evidence type="ECO:0000256" key="6">
    <source>
        <dbReference type="ARBA" id="ARBA00022801"/>
    </source>
</evidence>
<dbReference type="GO" id="GO:0009003">
    <property type="term" value="F:signal peptidase activity"/>
    <property type="evidence" value="ECO:0007669"/>
    <property type="project" value="UniProtKB-EC"/>
</dbReference>
<dbReference type="GO" id="GO:0004252">
    <property type="term" value="F:serine-type endopeptidase activity"/>
    <property type="evidence" value="ECO:0007669"/>
    <property type="project" value="InterPro"/>
</dbReference>
<evidence type="ECO:0000256" key="2">
    <source>
        <dbReference type="ARBA" id="ARBA00004401"/>
    </source>
</evidence>
<feature type="compositionally biased region" description="Basic and acidic residues" evidence="8">
    <location>
        <begin position="1"/>
        <end position="11"/>
    </location>
</feature>
<dbReference type="InterPro" id="IPR036286">
    <property type="entry name" value="LexA/Signal_pep-like_sf"/>
</dbReference>
<dbReference type="SUPFAM" id="SSF51306">
    <property type="entry name" value="LexA/Signal peptidase"/>
    <property type="match status" value="1"/>
</dbReference>
<evidence type="ECO:0000256" key="1">
    <source>
        <dbReference type="ARBA" id="ARBA00000677"/>
    </source>
</evidence>
<dbReference type="InterPro" id="IPR000223">
    <property type="entry name" value="Pept_S26A_signal_pept_1"/>
</dbReference>
<dbReference type="InterPro" id="IPR019758">
    <property type="entry name" value="Pept_S26A_signal_pept_1_CS"/>
</dbReference>
<accession>A0A4Y8X4A2</accession>
<evidence type="ECO:0000256" key="3">
    <source>
        <dbReference type="ARBA" id="ARBA00009370"/>
    </source>
</evidence>
<reference evidence="10 11" key="1">
    <citation type="submission" date="2020-08" db="EMBL/GenBank/DDBJ databases">
        <title>Sequencing the genomes of 1000 actinobacteria strains.</title>
        <authorList>
            <person name="Klenk H.-P."/>
        </authorList>
    </citation>
    <scope>NUCLEOTIDE SEQUENCE [LARGE SCALE GENOMIC DNA]</scope>
    <source>
        <strain evidence="10 11">DSM 19079</strain>
    </source>
</reference>
<protein>
    <recommendedName>
        <fullName evidence="4 7">Signal peptidase I</fullName>
        <ecNumber evidence="4 7">3.4.21.89</ecNumber>
    </recommendedName>
</protein>
<dbReference type="PRINTS" id="PR00727">
    <property type="entry name" value="LEADERPTASE"/>
</dbReference>
<gene>
    <name evidence="10" type="ORF">BJ976_001284</name>
</gene>
<evidence type="ECO:0000256" key="4">
    <source>
        <dbReference type="ARBA" id="ARBA00013208"/>
    </source>
</evidence>
<dbReference type="GO" id="GO:0006465">
    <property type="term" value="P:signal peptide processing"/>
    <property type="evidence" value="ECO:0007669"/>
    <property type="project" value="InterPro"/>
</dbReference>
<proteinExistence type="inferred from homology"/>
<keyword evidence="7" id="KW-0472">Membrane</keyword>
<evidence type="ECO:0000256" key="7">
    <source>
        <dbReference type="RuleBase" id="RU362042"/>
    </source>
</evidence>
<dbReference type="EMBL" id="JACHMC010000001">
    <property type="protein sequence ID" value="MBB4882933.1"/>
    <property type="molecule type" value="Genomic_DNA"/>
</dbReference>
<feature type="domain" description="Peptidase S26" evidence="9">
    <location>
        <begin position="30"/>
        <end position="222"/>
    </location>
</feature>
<evidence type="ECO:0000259" key="9">
    <source>
        <dbReference type="Pfam" id="PF10502"/>
    </source>
</evidence>
<evidence type="ECO:0000256" key="5">
    <source>
        <dbReference type="ARBA" id="ARBA00022670"/>
    </source>
</evidence>
<keyword evidence="7" id="KW-1133">Transmembrane helix</keyword>
<evidence type="ECO:0000313" key="10">
    <source>
        <dbReference type="EMBL" id="MBB4882933.1"/>
    </source>
</evidence>
<dbReference type="Proteomes" id="UP000560081">
    <property type="component" value="Unassembled WGS sequence"/>
</dbReference>
<dbReference type="Gene3D" id="2.10.109.10">
    <property type="entry name" value="Umud Fragment, subunit A"/>
    <property type="match status" value="1"/>
</dbReference>
<dbReference type="InterPro" id="IPR019533">
    <property type="entry name" value="Peptidase_S26"/>
</dbReference>
<dbReference type="PANTHER" id="PTHR43390:SF1">
    <property type="entry name" value="CHLOROPLAST PROCESSING PEPTIDASE"/>
    <property type="match status" value="1"/>
</dbReference>
<keyword evidence="11" id="KW-1185">Reference proteome</keyword>
<evidence type="ECO:0000313" key="11">
    <source>
        <dbReference type="Proteomes" id="UP000560081"/>
    </source>
</evidence>
<dbReference type="OrthoDB" id="9815782at2"/>
<evidence type="ECO:0000256" key="8">
    <source>
        <dbReference type="SAM" id="MobiDB-lite"/>
    </source>
</evidence>